<dbReference type="Pfam" id="PF02493">
    <property type="entry name" value="MORN"/>
    <property type="match status" value="5"/>
</dbReference>
<evidence type="ECO:0000313" key="13">
    <source>
        <dbReference type="WBParaSite" id="GPLIN_001507600"/>
    </source>
</evidence>
<proteinExistence type="inferred from homology"/>
<dbReference type="PANTHER" id="PTHR23085">
    <property type="entry name" value="GH28348P"/>
    <property type="match status" value="1"/>
</dbReference>
<dbReference type="GO" id="GO:0030314">
    <property type="term" value="C:junctional membrane complex"/>
    <property type="evidence" value="ECO:0007669"/>
    <property type="project" value="InterPro"/>
</dbReference>
<evidence type="ECO:0000256" key="7">
    <source>
        <dbReference type="ARBA" id="ARBA00022737"/>
    </source>
</evidence>
<evidence type="ECO:0000256" key="1">
    <source>
        <dbReference type="ARBA" id="ARBA00004163"/>
    </source>
</evidence>
<reference evidence="12" key="1">
    <citation type="submission" date="2013-12" db="EMBL/GenBank/DDBJ databases">
        <authorList>
            <person name="Aslett M."/>
        </authorList>
    </citation>
    <scope>NUCLEOTIDE SEQUENCE [LARGE SCALE GENOMIC DNA]</scope>
    <source>
        <strain evidence="12">Lindley</strain>
    </source>
</reference>
<keyword evidence="9" id="KW-1133">Transmembrane helix</keyword>
<sequence length="218" mass="23871">VSGVYTWPSGSQFAGQWQNGKRHGLGVEQRGRWLYKGEWTQGYKGRYGRREAINSVAHYLGTWSSGLHDGYGTEVYADGGSYKGQWLRGMRHGYGISKKLQIYFAKANFAPGTSATWNAATKQRASGHSHAHASLSSLRSTYGSMAMDDETAAAMDTPNHTGRSHSRDRRGEEAGRFDFDDGGTYCGGWEEGKAHGHGICTGPDGQGEYAGAWHYGFE</sequence>
<dbReference type="AlphaFoldDB" id="A0A183CQB8"/>
<dbReference type="InterPro" id="IPR003409">
    <property type="entry name" value="MORN"/>
</dbReference>
<dbReference type="Proteomes" id="UP000050741">
    <property type="component" value="Unassembled WGS sequence"/>
</dbReference>
<keyword evidence="6" id="KW-0812">Transmembrane</keyword>
<keyword evidence="8" id="KW-0256">Endoplasmic reticulum</keyword>
<dbReference type="FunFam" id="2.20.110.10:FF:000013">
    <property type="entry name" value="Putative Junctophilin-1"/>
    <property type="match status" value="1"/>
</dbReference>
<dbReference type="SMART" id="SM00698">
    <property type="entry name" value="MORN"/>
    <property type="match status" value="4"/>
</dbReference>
<name>A0A183CQB8_GLOPA</name>
<evidence type="ECO:0000256" key="8">
    <source>
        <dbReference type="ARBA" id="ARBA00022824"/>
    </source>
</evidence>
<dbReference type="Gene3D" id="2.20.110.10">
    <property type="entry name" value="Histone H3 K4-specific methyltransferase SET7/9 N-terminal domain"/>
    <property type="match status" value="3"/>
</dbReference>
<keyword evidence="10" id="KW-0472">Membrane</keyword>
<dbReference type="WBParaSite" id="GPLIN_001507600">
    <property type="protein sequence ID" value="GPLIN_001507600"/>
    <property type="gene ID" value="GPLIN_001507600"/>
</dbReference>
<evidence type="ECO:0000256" key="2">
    <source>
        <dbReference type="ARBA" id="ARBA00004184"/>
    </source>
</evidence>
<organism evidence="12 13">
    <name type="scientific">Globodera pallida</name>
    <name type="common">Potato cyst nematode worm</name>
    <name type="synonym">Heterodera pallida</name>
    <dbReference type="NCBI Taxonomy" id="36090"/>
    <lineage>
        <taxon>Eukaryota</taxon>
        <taxon>Metazoa</taxon>
        <taxon>Ecdysozoa</taxon>
        <taxon>Nematoda</taxon>
        <taxon>Chromadorea</taxon>
        <taxon>Rhabditida</taxon>
        <taxon>Tylenchina</taxon>
        <taxon>Tylenchomorpha</taxon>
        <taxon>Tylenchoidea</taxon>
        <taxon>Heteroderidae</taxon>
        <taxon>Heteroderinae</taxon>
        <taxon>Globodera</taxon>
    </lineage>
</organism>
<comment type="subcellular location">
    <subcellularLocation>
        <location evidence="3">Cell membrane</location>
    </subcellularLocation>
    <subcellularLocation>
        <location evidence="2">Endomembrane system</location>
        <topology evidence="2">Peripheral membrane protein</topology>
    </subcellularLocation>
    <subcellularLocation>
        <location evidence="1">Endoplasmic reticulum membrane</location>
        <topology evidence="1">Single-pass type IV membrane protein</topology>
    </subcellularLocation>
</comment>
<evidence type="ECO:0000256" key="11">
    <source>
        <dbReference type="SAM" id="MobiDB-lite"/>
    </source>
</evidence>
<dbReference type="GO" id="GO:0005789">
    <property type="term" value="C:endoplasmic reticulum membrane"/>
    <property type="evidence" value="ECO:0007669"/>
    <property type="project" value="UniProtKB-SubCell"/>
</dbReference>
<keyword evidence="5" id="KW-1003">Cell membrane</keyword>
<comment type="similarity">
    <text evidence="4">Belongs to the junctophilin family.</text>
</comment>
<evidence type="ECO:0000256" key="6">
    <source>
        <dbReference type="ARBA" id="ARBA00022692"/>
    </source>
</evidence>
<reference evidence="12" key="2">
    <citation type="submission" date="2014-05" db="EMBL/GenBank/DDBJ databases">
        <title>The genome and life-stage specific transcriptomes of Globodera pallida elucidate key aspects of plant parasitism by a cyst nematode.</title>
        <authorList>
            <person name="Cotton J.A."/>
            <person name="Lilley C.J."/>
            <person name="Jones L.M."/>
            <person name="Kikuchi T."/>
            <person name="Reid A.J."/>
            <person name="Thorpe P."/>
            <person name="Tsai I.J."/>
            <person name="Beasley H."/>
            <person name="Blok V."/>
            <person name="Cock P.J.A."/>
            <person name="Van den Akker S.E."/>
            <person name="Holroyd N."/>
            <person name="Hunt M."/>
            <person name="Mantelin S."/>
            <person name="Naghra H."/>
            <person name="Pain A."/>
            <person name="Palomares-Rius J.E."/>
            <person name="Zarowiecki M."/>
            <person name="Berriman M."/>
            <person name="Jones J.T."/>
            <person name="Urwin P.E."/>
        </authorList>
    </citation>
    <scope>NUCLEOTIDE SEQUENCE [LARGE SCALE GENOMIC DNA]</scope>
    <source>
        <strain evidence="12">Lindley</strain>
    </source>
</reference>
<protein>
    <submittedName>
        <fullName evidence="13">Junctophilin</fullName>
    </submittedName>
</protein>
<feature type="region of interest" description="Disordered" evidence="11">
    <location>
        <begin position="153"/>
        <end position="176"/>
    </location>
</feature>
<dbReference type="SUPFAM" id="SSF82185">
    <property type="entry name" value="Histone H3 K4-specific methyltransferase SET7/9 N-terminal domain"/>
    <property type="match status" value="3"/>
</dbReference>
<dbReference type="InterPro" id="IPR017191">
    <property type="entry name" value="Junctophilin"/>
</dbReference>
<keyword evidence="7" id="KW-0677">Repeat</keyword>
<dbReference type="GO" id="GO:0005886">
    <property type="term" value="C:plasma membrane"/>
    <property type="evidence" value="ECO:0007669"/>
    <property type="project" value="UniProtKB-SubCell"/>
</dbReference>
<evidence type="ECO:0000256" key="9">
    <source>
        <dbReference type="ARBA" id="ARBA00022989"/>
    </source>
</evidence>
<accession>A0A183CQB8</accession>
<evidence type="ECO:0000256" key="3">
    <source>
        <dbReference type="ARBA" id="ARBA00004236"/>
    </source>
</evidence>
<keyword evidence="12" id="KW-1185">Reference proteome</keyword>
<dbReference type="PANTHER" id="PTHR23085:SF16">
    <property type="entry name" value="GH28348P"/>
    <property type="match status" value="1"/>
</dbReference>
<evidence type="ECO:0000313" key="12">
    <source>
        <dbReference type="Proteomes" id="UP000050741"/>
    </source>
</evidence>
<evidence type="ECO:0000256" key="10">
    <source>
        <dbReference type="ARBA" id="ARBA00023136"/>
    </source>
</evidence>
<reference evidence="13" key="3">
    <citation type="submission" date="2016-06" db="UniProtKB">
        <authorList>
            <consortium name="WormBaseParasite"/>
        </authorList>
    </citation>
    <scope>IDENTIFICATION</scope>
</reference>
<evidence type="ECO:0000256" key="5">
    <source>
        <dbReference type="ARBA" id="ARBA00022475"/>
    </source>
</evidence>
<evidence type="ECO:0000256" key="4">
    <source>
        <dbReference type="ARBA" id="ARBA00008599"/>
    </source>
</evidence>